<dbReference type="SUPFAM" id="SSF53474">
    <property type="entry name" value="alpha/beta-Hydrolases"/>
    <property type="match status" value="1"/>
</dbReference>
<reference evidence="1 2" key="1">
    <citation type="journal article" date="2014" name="PLoS ONE">
        <title>Rumen cellulosomics: divergent fiber-degrading strategies revealed by comparative genome-wide analysis of six ruminococcal strains.</title>
        <authorList>
            <person name="Dassa B."/>
            <person name="Borovok I."/>
            <person name="Ruimy-Israeli V."/>
            <person name="Lamed R."/>
            <person name="Flint H.J."/>
            <person name="Duncan S.H."/>
            <person name="Henrissat B."/>
            <person name="Coutinho P."/>
            <person name="Morrison M."/>
            <person name="Mosoni P."/>
            <person name="Yeoman C.J."/>
            <person name="White B.A."/>
            <person name="Bayer E.A."/>
        </authorList>
    </citation>
    <scope>NUCLEOTIDE SEQUENCE [LARGE SCALE GENOMIC DNA]</scope>
    <source>
        <strain evidence="1 2">007c</strain>
    </source>
</reference>
<name>W7UJM5_RUMFL</name>
<evidence type="ECO:0008006" key="3">
    <source>
        <dbReference type="Google" id="ProtNLM"/>
    </source>
</evidence>
<protein>
    <recommendedName>
        <fullName evidence="3">AB hydrolase-1 domain-containing protein</fullName>
    </recommendedName>
</protein>
<accession>W7UJM5</accession>
<evidence type="ECO:0000313" key="1">
    <source>
        <dbReference type="EMBL" id="EWM55256.1"/>
    </source>
</evidence>
<dbReference type="Proteomes" id="UP000019365">
    <property type="component" value="Unassembled WGS sequence"/>
</dbReference>
<organism evidence="1 2">
    <name type="scientific">Ruminococcus flavefaciens 007c</name>
    <dbReference type="NCBI Taxonomy" id="1341157"/>
    <lineage>
        <taxon>Bacteria</taxon>
        <taxon>Bacillati</taxon>
        <taxon>Bacillota</taxon>
        <taxon>Clostridia</taxon>
        <taxon>Eubacteriales</taxon>
        <taxon>Oscillospiraceae</taxon>
        <taxon>Ruminococcus</taxon>
    </lineage>
</organism>
<gene>
    <name evidence="1" type="ORF">RF007C_04685</name>
</gene>
<keyword evidence="2" id="KW-1185">Reference proteome</keyword>
<dbReference type="OrthoDB" id="1817159at2"/>
<dbReference type="PATRIC" id="fig|1341157.4.peg.70"/>
<evidence type="ECO:0000313" key="2">
    <source>
        <dbReference type="Proteomes" id="UP000019365"/>
    </source>
</evidence>
<dbReference type="eggNOG" id="COG0596">
    <property type="taxonomic scope" value="Bacteria"/>
</dbReference>
<dbReference type="Gene3D" id="3.40.50.1820">
    <property type="entry name" value="alpha/beta hydrolase"/>
    <property type="match status" value="1"/>
</dbReference>
<comment type="caution">
    <text evidence="1">The sequence shown here is derived from an EMBL/GenBank/DDBJ whole genome shotgun (WGS) entry which is preliminary data.</text>
</comment>
<sequence>MSYENKVSVNGTMLNVYTEGSGSVTVVFLSGGGVTCPALEYKPIYRRMSEKYRIAVIEKAGYGFSDSMKTSRTVENLVAEDREALRQAGIEPPYVLAAHSYSGLETVYWANTYPEEIKAVLSMDMGIPDYAVLQAKEVTDEKRDKLLAKQHRLLKLIAKDRLFAKLIKNKAENVSGLLSGSELTADEKQIYRRMFYKNLANNEYIEESRLMTANASEAVKTGVLKCPCCFYISDMKGMSKTVTWRQAGIDYAEKCGAEVHLSDKGHMMYAFIPDEMSDTFEKFLTAQGIGAE</sequence>
<dbReference type="EMBL" id="ATAX01000003">
    <property type="protein sequence ID" value="EWM55256.1"/>
    <property type="molecule type" value="Genomic_DNA"/>
</dbReference>
<dbReference type="InterPro" id="IPR029058">
    <property type="entry name" value="AB_hydrolase_fold"/>
</dbReference>
<proteinExistence type="predicted"/>
<dbReference type="RefSeq" id="WP_037296386.1">
    <property type="nucleotide sequence ID" value="NZ_ATAX01000003.1"/>
</dbReference>
<dbReference type="AlphaFoldDB" id="W7UJM5"/>